<comment type="caution">
    <text evidence="2">The sequence shown here is derived from an EMBL/GenBank/DDBJ whole genome shotgun (WGS) entry which is preliminary data.</text>
</comment>
<dbReference type="EMBL" id="SIRE01000020">
    <property type="protein sequence ID" value="TBL74030.1"/>
    <property type="molecule type" value="Genomic_DNA"/>
</dbReference>
<dbReference type="Pfam" id="PF10633">
    <property type="entry name" value="NPCBM_assoc"/>
    <property type="match status" value="1"/>
</dbReference>
<sequence length="818" mass="91905">MINSRYGIVDLWKSIFPLSTVSSVMNTGAHPDDEHSDTLAFYSLGRGADTYSLIATRGEGGQNEIGGELGDALGVIRTRELQQASAVLNVTLRLLSEQIGDPICDFGFSKCAQETFDKWGERVVYERLIRHIRITRPDVVFTTFLNEPTTHGHHRAMTILTLRAFHDAADPAVFPAHYRAGLRPWQIKKMYVPADENDYTVFVPTGEYNEIYGASYVQLGEQSRFLHKSQGMGWHVEEGPNNNYYKLQLSTTPIVLKEEDFFTGIAVTFEDLAGEIDKLGGARQVVRGLRRIHGNVKRLLAQYPHFSKVAFEIQRMKTNVCASLSDIAHSRLSEAVKADLLHRLQVKLKQLETAGAEALSLIAKVKPGSNELVRGQTTQVTVTCFNGGIVPVQHVRVKLNAPAGWEVAATGETGFDKLVYNETRSAEYTVKVPDDAAYFDPYAEPVITADIEYEAFDTLGSIRIEPAQAIAVIPAFSVCLQPPSMILNTLQPAGPIPVKVTVRGDHPEACDANVSLLVPAGWKTEPKTHTLDFTFKGETKAVSFDVHPSSELTNGSYQLSVIAWNDKMESICRTQVIQYPHIGRSYWIQQSGLRIQAFDLKIREKLKVGYVSSGFDRIDEYLELIGVDVTKLEEKDIQFGDLSEYDTIVLGIRAYAFRPELTLCNERLLRYVENGGNLVVQYHKPEDNWKPELAPYPIEIREPFIEWRVTDEHSEVRVLAPDHSMFHDPNHITKADWDHWIQERAIYIPCAWSERYTPLISTGDAGEQPFDGIFLTARFGRGVYTYSTLVWYREIPNLVPGAIRMFANMISQTAAEGR</sequence>
<evidence type="ECO:0000259" key="1">
    <source>
        <dbReference type="Pfam" id="PF10633"/>
    </source>
</evidence>
<name>A0A4Q9DMR7_9BACL</name>
<evidence type="ECO:0000313" key="2">
    <source>
        <dbReference type="EMBL" id="TBL74030.1"/>
    </source>
</evidence>
<organism evidence="2 3">
    <name type="scientific">Paenibacillus thalictri</name>
    <dbReference type="NCBI Taxonomy" id="2527873"/>
    <lineage>
        <taxon>Bacteria</taxon>
        <taxon>Bacillati</taxon>
        <taxon>Bacillota</taxon>
        <taxon>Bacilli</taxon>
        <taxon>Bacillales</taxon>
        <taxon>Paenibacillaceae</taxon>
        <taxon>Paenibacillus</taxon>
    </lineage>
</organism>
<dbReference type="SUPFAM" id="SSF102588">
    <property type="entry name" value="LmbE-like"/>
    <property type="match status" value="1"/>
</dbReference>
<dbReference type="InterPro" id="IPR003737">
    <property type="entry name" value="GlcNAc_PI_deacetylase-related"/>
</dbReference>
<proteinExistence type="predicted"/>
<dbReference type="AlphaFoldDB" id="A0A4Q9DMR7"/>
<dbReference type="InterPro" id="IPR029062">
    <property type="entry name" value="Class_I_gatase-like"/>
</dbReference>
<gene>
    <name evidence="2" type="ORF">EYB31_25795</name>
</gene>
<keyword evidence="3" id="KW-1185">Reference proteome</keyword>
<reference evidence="2 3" key="1">
    <citation type="submission" date="2019-02" db="EMBL/GenBank/DDBJ databases">
        <title>Paenibacillus sp. nov., isolated from surface-sterilized tissue of Thalictrum simplex L.</title>
        <authorList>
            <person name="Tuo L."/>
        </authorList>
    </citation>
    <scope>NUCLEOTIDE SEQUENCE [LARGE SCALE GENOMIC DNA]</scope>
    <source>
        <strain evidence="2 3">N2SHLJ1</strain>
    </source>
</reference>
<feature type="domain" description="Alpha-galactosidase NEW3" evidence="1">
    <location>
        <begin position="374"/>
        <end position="440"/>
    </location>
</feature>
<dbReference type="InterPro" id="IPR024078">
    <property type="entry name" value="LmbE-like_dom_sf"/>
</dbReference>
<protein>
    <recommendedName>
        <fullName evidence="1">Alpha-galactosidase NEW3 domain-containing protein</fullName>
    </recommendedName>
</protein>
<accession>A0A4Q9DMR7</accession>
<dbReference type="OrthoDB" id="9759749at2"/>
<dbReference type="Pfam" id="PF02585">
    <property type="entry name" value="PIG-L"/>
    <property type="match status" value="1"/>
</dbReference>
<dbReference type="Gene3D" id="3.40.50.10320">
    <property type="entry name" value="LmbE-like"/>
    <property type="match status" value="1"/>
</dbReference>
<dbReference type="Proteomes" id="UP000293142">
    <property type="component" value="Unassembled WGS sequence"/>
</dbReference>
<evidence type="ECO:0000313" key="3">
    <source>
        <dbReference type="Proteomes" id="UP000293142"/>
    </source>
</evidence>
<dbReference type="SUPFAM" id="SSF52317">
    <property type="entry name" value="Class I glutamine amidotransferase-like"/>
    <property type="match status" value="1"/>
</dbReference>
<dbReference type="InterPro" id="IPR018905">
    <property type="entry name" value="A-galactase_NEW3"/>
</dbReference>